<name>A0AAE1I3N7_9NEOP</name>
<dbReference type="InterPro" id="IPR013083">
    <property type="entry name" value="Znf_RING/FYVE/PHD"/>
</dbReference>
<sequence>MLKKVQGLVTIKVHGHLESRADYQRGMEIVKHLLVVNDCAEQGVRLFKDFNKTVTKKEESLQDLVDCLILHDRLRKVEDRKEKLLKRKREAEEKKQKLKYKAQSLTRSKLNLIEKAQQEAVKACFAGSKRKGPSGRRYTAEWIYECMLMRIKDKKLYYHIRDNEILVLPAVSTINGYLKHYGGAYGFQPQVLLNFKYVISNITFILSTGMILIDEMKLTKGVYFDASTLQVLGFEDLGGVAEEALGDDFMETVEEAIENLPIDTNAKAKINRREKAQQKHKKEKDRNLGDHALVISFQPFRGKWVQAIACFLTKGNATDTELTKLILEAVILLEQSGLLVDGVVTDGASWNRSMWTKFGVTKENCSATHPCDPSRKLFFISDFPHLMKCKRNCLCTKKIIKTPKGDVKLQHWEAILQAESLHKIGLKECHKLTPDHLHPDPWQKMNVAMAWQFWSTSAAAAMESYRLQGVDELEDCDASLEMCFLINNLADAMNSNRPENALRLDSAHFKAIEKFLEYFINLKTWADTKLNTKLVEAERARVAHLEGQGKRARGRPIKYQEDYIFSDSTDIGLIVSLKGTLELVKFLIEKCEFKFVMTARLNQDALEQHHWWRNGHYTLFSLDDLKEKTKQERQKLLSDKLDEIIRKGQKLDHITELMEVVEKDHDYIGDGENIDEFALSYVTGFVARHSRRYTEGCETATSCGQPRTTRGHWAPAPADLAINFPEREAMVHRLDVGLYQLQAFHARQPDEEDICPICRDDLRPRRVADGPQDDQPLSRDQRRRLHKRMAQQRRPDLPVRSGARLVLLPACGHYYHHHCIRTHLGVNGDSATCPVCRGPARQAVPVDGLLPPEKLHVGAARRRLTECNWLQAGLHCPKMAHCHYNHVREGRLEQWEDPELLALIHGAAQPDRPPSPLAPAQLPPAILDAESWDDEDTGFSFTWQHRPSRGGRRYLRPSGTPAGYIPVLVRAKGEVTYMNPRVVD</sequence>
<accession>A0AAE1I3N7</accession>
<protein>
    <submittedName>
        <fullName evidence="7">Transposable element P transposase</fullName>
    </submittedName>
</protein>
<evidence type="ECO:0000313" key="8">
    <source>
        <dbReference type="Proteomes" id="UP001219518"/>
    </source>
</evidence>
<keyword evidence="2" id="KW-0862">Zinc</keyword>
<reference evidence="7" key="2">
    <citation type="journal article" date="2023" name="BMC Genomics">
        <title>Pest status, molecular evolution, and epigenetic factors derived from the genome assembly of Frankliniella fusca, a thysanopteran phytovirus vector.</title>
        <authorList>
            <person name="Catto M.A."/>
            <person name="Labadie P.E."/>
            <person name="Jacobson A.L."/>
            <person name="Kennedy G.G."/>
            <person name="Srinivasan R."/>
            <person name="Hunt B.G."/>
        </authorList>
    </citation>
    <scope>NUCLEOTIDE SEQUENCE</scope>
    <source>
        <strain evidence="7">PL_HMW_Pooled</strain>
    </source>
</reference>
<evidence type="ECO:0000256" key="1">
    <source>
        <dbReference type="ARBA" id="ARBA00022771"/>
    </source>
</evidence>
<dbReference type="AlphaFoldDB" id="A0AAE1I3N7"/>
<dbReference type="SMART" id="SM00184">
    <property type="entry name" value="RING"/>
    <property type="match status" value="1"/>
</dbReference>
<reference evidence="7" key="1">
    <citation type="submission" date="2021-07" db="EMBL/GenBank/DDBJ databases">
        <authorList>
            <person name="Catto M.A."/>
            <person name="Jacobson A."/>
            <person name="Kennedy G."/>
            <person name="Labadie P."/>
            <person name="Hunt B.G."/>
            <person name="Srinivasan R."/>
        </authorList>
    </citation>
    <scope>NUCLEOTIDE SEQUENCE</scope>
    <source>
        <strain evidence="7">PL_HMW_Pooled</strain>
        <tissue evidence="7">Head</tissue>
    </source>
</reference>
<dbReference type="Pfam" id="PF21788">
    <property type="entry name" value="TNP-like_GBD"/>
    <property type="match status" value="1"/>
</dbReference>
<dbReference type="InterPro" id="IPR048366">
    <property type="entry name" value="TNP-like_GBD"/>
</dbReference>
<keyword evidence="1 3" id="KW-0479">Metal-binding</keyword>
<dbReference type="InterPro" id="IPR001841">
    <property type="entry name" value="Znf_RING"/>
</dbReference>
<keyword evidence="8" id="KW-1185">Reference proteome</keyword>
<evidence type="ECO:0000256" key="2">
    <source>
        <dbReference type="ARBA" id="ARBA00022833"/>
    </source>
</evidence>
<dbReference type="GO" id="GO:0008270">
    <property type="term" value="F:zinc ion binding"/>
    <property type="evidence" value="ECO:0007669"/>
    <property type="project" value="UniProtKB-KW"/>
</dbReference>
<organism evidence="7 8">
    <name type="scientific">Frankliniella fusca</name>
    <dbReference type="NCBI Taxonomy" id="407009"/>
    <lineage>
        <taxon>Eukaryota</taxon>
        <taxon>Metazoa</taxon>
        <taxon>Ecdysozoa</taxon>
        <taxon>Arthropoda</taxon>
        <taxon>Hexapoda</taxon>
        <taxon>Insecta</taxon>
        <taxon>Pterygota</taxon>
        <taxon>Neoptera</taxon>
        <taxon>Paraneoptera</taxon>
        <taxon>Thysanoptera</taxon>
        <taxon>Terebrantia</taxon>
        <taxon>Thripoidea</taxon>
        <taxon>Thripidae</taxon>
        <taxon>Frankliniella</taxon>
    </lineage>
</organism>
<evidence type="ECO:0000256" key="4">
    <source>
        <dbReference type="SAM" id="Coils"/>
    </source>
</evidence>
<evidence type="ECO:0000259" key="6">
    <source>
        <dbReference type="PROSITE" id="PS50089"/>
    </source>
</evidence>
<evidence type="ECO:0000313" key="7">
    <source>
        <dbReference type="EMBL" id="KAK3932004.1"/>
    </source>
</evidence>
<keyword evidence="4" id="KW-0175">Coiled coil</keyword>
<comment type="caution">
    <text evidence="7">The sequence shown here is derived from an EMBL/GenBank/DDBJ whole genome shotgun (WGS) entry which is preliminary data.</text>
</comment>
<gene>
    <name evidence="7" type="ORF">KUF71_011332</name>
</gene>
<evidence type="ECO:0000256" key="5">
    <source>
        <dbReference type="SAM" id="MobiDB-lite"/>
    </source>
</evidence>
<dbReference type="InterPro" id="IPR048365">
    <property type="entry name" value="TNP-like_RNaseH_N"/>
</dbReference>
<dbReference type="PROSITE" id="PS50089">
    <property type="entry name" value="ZF_RING_2"/>
    <property type="match status" value="1"/>
</dbReference>
<feature type="domain" description="RING-type" evidence="6">
    <location>
        <begin position="755"/>
        <end position="837"/>
    </location>
</feature>
<dbReference type="Pfam" id="PF21787">
    <property type="entry name" value="TNP-like_RNaseH_N"/>
    <property type="match status" value="1"/>
</dbReference>
<feature type="coiled-coil region" evidence="4">
    <location>
        <begin position="74"/>
        <end position="108"/>
    </location>
</feature>
<dbReference type="Gene3D" id="3.30.40.10">
    <property type="entry name" value="Zinc/RING finger domain, C3HC4 (zinc finger)"/>
    <property type="match status" value="1"/>
</dbReference>
<dbReference type="Proteomes" id="UP001219518">
    <property type="component" value="Unassembled WGS sequence"/>
</dbReference>
<keyword evidence="1 3" id="KW-0863">Zinc-finger</keyword>
<feature type="compositionally biased region" description="Basic residues" evidence="5">
    <location>
        <begin position="781"/>
        <end position="791"/>
    </location>
</feature>
<dbReference type="EMBL" id="JAHWGI010001434">
    <property type="protein sequence ID" value="KAK3932004.1"/>
    <property type="molecule type" value="Genomic_DNA"/>
</dbReference>
<evidence type="ECO:0000256" key="3">
    <source>
        <dbReference type="PROSITE-ProRule" id="PRU00175"/>
    </source>
</evidence>
<feature type="region of interest" description="Disordered" evidence="5">
    <location>
        <begin position="765"/>
        <end position="796"/>
    </location>
</feature>
<proteinExistence type="predicted"/>
<dbReference type="SUPFAM" id="SSF57850">
    <property type="entry name" value="RING/U-box"/>
    <property type="match status" value="1"/>
</dbReference>